<sequence>SYELQYGFKDGQRVDALIKMAGYSVPVDAKFPLPAFEALTKAETDDDKIRLRKQFHRDITIHIEKIASDYIRPAEGTLDFALMFIPAENVYYETIVKYPGETKDMLQYSLQKRVIPVSPNLLYAYLMTVVMGLHGLQIEKQAAEIRQNLSKLNASFAGFLGDYDVLGNHIRNAQNKFDEGHKKLDRFSVQLEQIQTESKEQ</sequence>
<keyword evidence="1" id="KW-0175">Coiled coil</keyword>
<evidence type="ECO:0000313" key="3">
    <source>
        <dbReference type="EMBL" id="GAF81804.1"/>
    </source>
</evidence>
<comment type="caution">
    <text evidence="3">The sequence shown here is derived from an EMBL/GenBank/DDBJ whole genome shotgun (WGS) entry which is preliminary data.</text>
</comment>
<evidence type="ECO:0000256" key="1">
    <source>
        <dbReference type="ARBA" id="ARBA00023054"/>
    </source>
</evidence>
<dbReference type="PANTHER" id="PTHR30563">
    <property type="entry name" value="DNA RECOMBINATION PROTEIN RMUC"/>
    <property type="match status" value="1"/>
</dbReference>
<accession>X0SLA2</accession>
<name>X0SLA2_9ZZZZ</name>
<evidence type="ECO:0008006" key="4">
    <source>
        <dbReference type="Google" id="ProtNLM"/>
    </source>
</evidence>
<gene>
    <name evidence="3" type="ORF">S01H1_09140</name>
</gene>
<reference evidence="3" key="1">
    <citation type="journal article" date="2014" name="Front. Microbiol.">
        <title>High frequency of phylogenetically diverse reductive dehalogenase-homologous genes in deep subseafloor sedimentary metagenomes.</title>
        <authorList>
            <person name="Kawai M."/>
            <person name="Futagami T."/>
            <person name="Toyoda A."/>
            <person name="Takaki Y."/>
            <person name="Nishi S."/>
            <person name="Hori S."/>
            <person name="Arai W."/>
            <person name="Tsubouchi T."/>
            <person name="Morono Y."/>
            <person name="Uchiyama I."/>
            <person name="Ito T."/>
            <person name="Fujiyama A."/>
            <person name="Inagaki F."/>
            <person name="Takami H."/>
        </authorList>
    </citation>
    <scope>NUCLEOTIDE SEQUENCE</scope>
    <source>
        <strain evidence="3">Expedition CK06-06</strain>
    </source>
</reference>
<dbReference type="Pfam" id="PF02646">
    <property type="entry name" value="RmuC"/>
    <property type="match status" value="1"/>
</dbReference>
<evidence type="ECO:0000256" key="2">
    <source>
        <dbReference type="ARBA" id="ARBA00023172"/>
    </source>
</evidence>
<proteinExistence type="predicted"/>
<protein>
    <recommendedName>
        <fullName evidence="4">DNA recombination protein RmuC</fullName>
    </recommendedName>
</protein>
<dbReference type="PANTHER" id="PTHR30563:SF0">
    <property type="entry name" value="DNA RECOMBINATION PROTEIN RMUC"/>
    <property type="match status" value="1"/>
</dbReference>
<feature type="non-terminal residue" evidence="3">
    <location>
        <position position="1"/>
    </location>
</feature>
<keyword evidence="2" id="KW-0233">DNA recombination</keyword>
<dbReference type="EMBL" id="BARS01004669">
    <property type="protein sequence ID" value="GAF81804.1"/>
    <property type="molecule type" value="Genomic_DNA"/>
</dbReference>
<organism evidence="3">
    <name type="scientific">marine sediment metagenome</name>
    <dbReference type="NCBI Taxonomy" id="412755"/>
    <lineage>
        <taxon>unclassified sequences</taxon>
        <taxon>metagenomes</taxon>
        <taxon>ecological metagenomes</taxon>
    </lineage>
</organism>
<dbReference type="GO" id="GO:0006310">
    <property type="term" value="P:DNA recombination"/>
    <property type="evidence" value="ECO:0007669"/>
    <property type="project" value="UniProtKB-KW"/>
</dbReference>
<dbReference type="AlphaFoldDB" id="X0SLA2"/>
<dbReference type="InterPro" id="IPR003798">
    <property type="entry name" value="DNA_recombination_RmuC"/>
</dbReference>